<reference evidence="2 3" key="1">
    <citation type="journal article" date="2018" name="PLoS ONE">
        <title>The draft genome of Kipferlia bialata reveals reductive genome evolution in fornicate parasites.</title>
        <authorList>
            <person name="Tanifuji G."/>
            <person name="Takabayashi S."/>
            <person name="Kume K."/>
            <person name="Takagi M."/>
            <person name="Nakayama T."/>
            <person name="Kamikawa R."/>
            <person name="Inagaki Y."/>
            <person name="Hashimoto T."/>
        </authorList>
    </citation>
    <scope>NUCLEOTIDE SEQUENCE [LARGE SCALE GENOMIC DNA]</scope>
    <source>
        <strain evidence="2">NY0173</strain>
    </source>
</reference>
<accession>A0A391NW15</accession>
<dbReference type="EMBL" id="BDIP01003319">
    <property type="protein sequence ID" value="GCA63378.1"/>
    <property type="molecule type" value="Genomic_DNA"/>
</dbReference>
<dbReference type="Proteomes" id="UP000265618">
    <property type="component" value="Unassembled WGS sequence"/>
</dbReference>
<feature type="non-terminal residue" evidence="2">
    <location>
        <position position="108"/>
    </location>
</feature>
<feature type="region of interest" description="Disordered" evidence="1">
    <location>
        <begin position="1"/>
        <end position="34"/>
    </location>
</feature>
<comment type="caution">
    <text evidence="2">The sequence shown here is derived from an EMBL/GenBank/DDBJ whole genome shotgun (WGS) entry which is preliminary data.</text>
</comment>
<proteinExistence type="predicted"/>
<evidence type="ECO:0000313" key="3">
    <source>
        <dbReference type="Proteomes" id="UP000265618"/>
    </source>
</evidence>
<keyword evidence="3" id="KW-1185">Reference proteome</keyword>
<name>A0A391NW15_9EUKA</name>
<sequence length="108" mass="11710">MAPLTSSRGSMHGSRSARQLSDSRGSHPHPPKERLRVLHSVDQISSLIDTVGGLMRQGELKRAKKALGVMKARIQQRMAVCDPGTLSGGLDAYTCRTLLLHHADLTAQ</sequence>
<gene>
    <name evidence="2" type="ORF">KIPB_009613</name>
</gene>
<evidence type="ECO:0000313" key="2">
    <source>
        <dbReference type="EMBL" id="GCA63378.1"/>
    </source>
</evidence>
<protein>
    <submittedName>
        <fullName evidence="2">Uncharacterized protein</fullName>
    </submittedName>
</protein>
<organism evidence="2 3">
    <name type="scientific">Kipferlia bialata</name>
    <dbReference type="NCBI Taxonomy" id="797122"/>
    <lineage>
        <taxon>Eukaryota</taxon>
        <taxon>Metamonada</taxon>
        <taxon>Carpediemonas-like organisms</taxon>
        <taxon>Kipferlia</taxon>
    </lineage>
</organism>
<evidence type="ECO:0000256" key="1">
    <source>
        <dbReference type="SAM" id="MobiDB-lite"/>
    </source>
</evidence>
<dbReference type="AlphaFoldDB" id="A0A391NW15"/>